<dbReference type="InterPro" id="IPR021272">
    <property type="entry name" value="DUF2851"/>
</dbReference>
<accession>A0ABY7WKI7</accession>
<protein>
    <submittedName>
        <fullName evidence="1">DUF2851 family protein</fullName>
    </submittedName>
</protein>
<proteinExistence type="predicted"/>
<gene>
    <name evidence="1" type="ORF">PQ465_06925</name>
</gene>
<name>A0ABY7WKI7_9SPHI</name>
<reference evidence="1 2" key="1">
    <citation type="submission" date="2023-02" db="EMBL/GenBank/DDBJ databases">
        <title>Genome sequence of Sphingobacterium sp. KACC 22765.</title>
        <authorList>
            <person name="Kim S."/>
            <person name="Heo J."/>
            <person name="Kwon S.-W."/>
        </authorList>
    </citation>
    <scope>NUCLEOTIDE SEQUENCE [LARGE SCALE GENOMIC DNA]</scope>
    <source>
        <strain evidence="1 2">KACC 22765</strain>
    </source>
</reference>
<evidence type="ECO:0000313" key="1">
    <source>
        <dbReference type="EMBL" id="WDF70102.1"/>
    </source>
</evidence>
<organism evidence="1 2">
    <name type="scientific">Sphingobacterium oryzagri</name>
    <dbReference type="NCBI Taxonomy" id="3025669"/>
    <lineage>
        <taxon>Bacteria</taxon>
        <taxon>Pseudomonadati</taxon>
        <taxon>Bacteroidota</taxon>
        <taxon>Sphingobacteriia</taxon>
        <taxon>Sphingobacteriales</taxon>
        <taxon>Sphingobacteriaceae</taxon>
        <taxon>Sphingobacterium</taxon>
    </lineage>
</organism>
<dbReference type="RefSeq" id="WP_274268809.1">
    <property type="nucleotide sequence ID" value="NZ_CP117880.1"/>
</dbReference>
<dbReference type="Pfam" id="PF11013">
    <property type="entry name" value="DUF2851"/>
    <property type="match status" value="1"/>
</dbReference>
<evidence type="ECO:0000313" key="2">
    <source>
        <dbReference type="Proteomes" id="UP001221558"/>
    </source>
</evidence>
<dbReference type="EMBL" id="CP117880">
    <property type="protein sequence ID" value="WDF70102.1"/>
    <property type="molecule type" value="Genomic_DNA"/>
</dbReference>
<sequence>MIAEELLHFIWQFRLFNQLKLFSTAGEPIKIHFVGEHNNNAGPDFIQAKLAIAGQYWHGCVELHVDGRDWMRHKHHQDEAYNSVILHVVFSEPVVAHRADGTRIPCLVLRNFLDEKLLIKYQQLMDNRHWIACEAHLPAVADLHIQQLKGRMLVERLERNYHRVLQLHEQTKADWEKMLFLMICRSFGMKVNAEAFLQLGEAIDLHLVRKYIDEPLKQQALFFGQAGFLTKDYTDDYAVSLKNAYTELCDMHRLAPLSPVLWKQLRMRPANFPTFRLGQLIGVYGANPYLFAGLLACETVEQANLLFQDNRTADYWTDHYQFDRPTRHHETRLSDVFTTHLAINAFVPILFTYGKMMGQPQLEARAFAWLEGIKAEHNHVIAMFAQRGITSLNAADSQALLQLKKSYCDQKKCLECCVGLSILKA</sequence>
<keyword evidence="2" id="KW-1185">Reference proteome</keyword>
<dbReference type="Proteomes" id="UP001221558">
    <property type="component" value="Chromosome"/>
</dbReference>